<evidence type="ECO:0000313" key="3">
    <source>
        <dbReference type="Proteomes" id="UP000053841"/>
    </source>
</evidence>
<protein>
    <submittedName>
        <fullName evidence="2">Uncharacterized protein</fullName>
    </submittedName>
</protein>
<organism evidence="2 3">
    <name type="scientific">Cochliobolus carbonum (strain 26-R-13)</name>
    <name type="common">Maize leaf spot fungus</name>
    <name type="synonym">Bipolaris zeicola</name>
    <dbReference type="NCBI Taxonomy" id="930089"/>
    <lineage>
        <taxon>Eukaryota</taxon>
        <taxon>Fungi</taxon>
        <taxon>Dikarya</taxon>
        <taxon>Ascomycota</taxon>
        <taxon>Pezizomycotina</taxon>
        <taxon>Dothideomycetes</taxon>
        <taxon>Pleosporomycetidae</taxon>
        <taxon>Pleosporales</taxon>
        <taxon>Pleosporineae</taxon>
        <taxon>Pleosporaceae</taxon>
        <taxon>Bipolaris</taxon>
    </lineage>
</organism>
<dbReference type="Proteomes" id="UP000053841">
    <property type="component" value="Unassembled WGS sequence"/>
</dbReference>
<dbReference type="EMBL" id="KI964564">
    <property type="protein sequence ID" value="EUC36183.1"/>
    <property type="molecule type" value="Genomic_DNA"/>
</dbReference>
<dbReference type="KEGG" id="bze:COCCADRAFT_23930"/>
<dbReference type="HOGENOM" id="CLU_789860_0_0_1"/>
<reference evidence="2 3" key="1">
    <citation type="journal article" date="2013" name="PLoS Genet.">
        <title>Comparative genome structure, secondary metabolite, and effector coding capacity across Cochliobolus pathogens.</title>
        <authorList>
            <person name="Condon B.J."/>
            <person name="Leng Y."/>
            <person name="Wu D."/>
            <person name="Bushley K.E."/>
            <person name="Ohm R.A."/>
            <person name="Otillar R."/>
            <person name="Martin J."/>
            <person name="Schackwitz W."/>
            <person name="Grimwood J."/>
            <person name="MohdZainudin N."/>
            <person name="Xue C."/>
            <person name="Wang R."/>
            <person name="Manning V.A."/>
            <person name="Dhillon B."/>
            <person name="Tu Z.J."/>
            <person name="Steffenson B.J."/>
            <person name="Salamov A."/>
            <person name="Sun H."/>
            <person name="Lowry S."/>
            <person name="LaButti K."/>
            <person name="Han J."/>
            <person name="Copeland A."/>
            <person name="Lindquist E."/>
            <person name="Barry K."/>
            <person name="Schmutz J."/>
            <person name="Baker S.E."/>
            <person name="Ciuffetti L.M."/>
            <person name="Grigoriev I.V."/>
            <person name="Zhong S."/>
            <person name="Turgeon B.G."/>
        </authorList>
    </citation>
    <scope>NUCLEOTIDE SEQUENCE [LARGE SCALE GENOMIC DNA]</scope>
    <source>
        <strain evidence="2 3">26-R-13</strain>
    </source>
</reference>
<dbReference type="OrthoDB" id="10636061at2759"/>
<dbReference type="AlphaFoldDB" id="W6YEZ3"/>
<gene>
    <name evidence="2" type="ORF">COCCADRAFT_23930</name>
</gene>
<name>W6YEZ3_COCC2</name>
<dbReference type="GeneID" id="19145509"/>
<evidence type="ECO:0000256" key="1">
    <source>
        <dbReference type="SAM" id="MobiDB-lite"/>
    </source>
</evidence>
<feature type="region of interest" description="Disordered" evidence="1">
    <location>
        <begin position="216"/>
        <end position="258"/>
    </location>
</feature>
<evidence type="ECO:0000313" key="2">
    <source>
        <dbReference type="EMBL" id="EUC36183.1"/>
    </source>
</evidence>
<proteinExistence type="predicted"/>
<feature type="compositionally biased region" description="Basic and acidic residues" evidence="1">
    <location>
        <begin position="228"/>
        <end position="242"/>
    </location>
</feature>
<accession>W6YEZ3</accession>
<keyword evidence="3" id="KW-1185">Reference proteome</keyword>
<dbReference type="RefSeq" id="XP_007709460.1">
    <property type="nucleotide sequence ID" value="XM_007711270.1"/>
</dbReference>
<feature type="compositionally biased region" description="Pro residues" evidence="1">
    <location>
        <begin position="245"/>
        <end position="256"/>
    </location>
</feature>
<sequence length="351" mass="37858">MQELEPWKPVKPVTCVVQFVLVCRAKARRPSSKSTSSTPLAKAVQISAKAPPALDALPVWRLGEGQGTGDPLNPLLVCTHGGTAYRAYALGICSLTNGRLKHTRLDCTPQGICGAEFYLESRCGLLFGQAACNERHGRGSAAYIVVYGDGCCMAGWGPGNKATLPTSTNGYASWCETFGHMYLVHCRGDYRNPATSRRCTVAGAWAEHTRHAPRESLFSGPPWALKPHSSEEPMQRPRRERSVAWPPPPTIHPPQSCPNYGARTLSRPMFMTEPFDGKPAAMPAGSDAWFCYGPGQCTTSGGSPVKPHTYLLCMRACSVYLSIALSEPLPRVGSSFGVGSGTARRYLQSSP</sequence>